<evidence type="ECO:0000313" key="3">
    <source>
        <dbReference type="Proteomes" id="UP000472277"/>
    </source>
</evidence>
<dbReference type="GeneTree" id="ENSGT01060000253533"/>
<evidence type="ECO:0000259" key="1">
    <source>
        <dbReference type="Pfam" id="PF08240"/>
    </source>
</evidence>
<proteinExistence type="predicted"/>
<feature type="domain" description="Alcohol dehydrogenase-like N-terminal" evidence="1">
    <location>
        <begin position="28"/>
        <end position="93"/>
    </location>
</feature>
<dbReference type="OMA" id="AICHRDS"/>
<dbReference type="Pfam" id="PF08240">
    <property type="entry name" value="ADH_N"/>
    <property type="match status" value="1"/>
</dbReference>
<dbReference type="InterPro" id="IPR011032">
    <property type="entry name" value="GroES-like_sf"/>
</dbReference>
<sequence length="97" mass="10860">MTPWHEIGGQVQTKLKCCIYLPCVLQIVATAAICHRDSYTLSGSDPEGVFPVVLDHECAGTVERVGEDGYYDPLYIHLCGECKFNENPKTNRCQKVR</sequence>
<name>A0A674CU04_SALTR</name>
<dbReference type="Ensembl" id="ENSSTUT00000092249.1">
    <property type="protein sequence ID" value="ENSSTUP00000086666.1"/>
    <property type="gene ID" value="ENSSTUG00000038165.1"/>
</dbReference>
<dbReference type="InParanoid" id="A0A674CU04"/>
<protein>
    <recommendedName>
        <fullName evidence="1">Alcohol dehydrogenase-like N-terminal domain-containing protein</fullName>
    </recommendedName>
</protein>
<dbReference type="Gene3D" id="3.90.180.10">
    <property type="entry name" value="Medium-chain alcohol dehydrogenases, catalytic domain"/>
    <property type="match status" value="1"/>
</dbReference>
<reference evidence="2" key="1">
    <citation type="submission" date="2025-08" db="UniProtKB">
        <authorList>
            <consortium name="Ensembl"/>
        </authorList>
    </citation>
    <scope>IDENTIFICATION</scope>
</reference>
<dbReference type="Proteomes" id="UP000472277">
    <property type="component" value="Chromosome 33"/>
</dbReference>
<organism evidence="2 3">
    <name type="scientific">Salmo trutta</name>
    <name type="common">Brown trout</name>
    <dbReference type="NCBI Taxonomy" id="8032"/>
    <lineage>
        <taxon>Eukaryota</taxon>
        <taxon>Metazoa</taxon>
        <taxon>Chordata</taxon>
        <taxon>Craniata</taxon>
        <taxon>Vertebrata</taxon>
        <taxon>Euteleostomi</taxon>
        <taxon>Actinopterygii</taxon>
        <taxon>Neopterygii</taxon>
        <taxon>Teleostei</taxon>
        <taxon>Protacanthopterygii</taxon>
        <taxon>Salmoniformes</taxon>
        <taxon>Salmonidae</taxon>
        <taxon>Salmoninae</taxon>
        <taxon>Salmo</taxon>
    </lineage>
</organism>
<dbReference type="InterPro" id="IPR013154">
    <property type="entry name" value="ADH-like_N"/>
</dbReference>
<accession>A0A674CU04</accession>
<dbReference type="SUPFAM" id="SSF50129">
    <property type="entry name" value="GroES-like"/>
    <property type="match status" value="1"/>
</dbReference>
<keyword evidence="3" id="KW-1185">Reference proteome</keyword>
<dbReference type="AlphaFoldDB" id="A0A674CU04"/>
<evidence type="ECO:0000313" key="2">
    <source>
        <dbReference type="Ensembl" id="ENSSTUP00000086666.1"/>
    </source>
</evidence>
<reference evidence="2" key="2">
    <citation type="submission" date="2025-09" db="UniProtKB">
        <authorList>
            <consortium name="Ensembl"/>
        </authorList>
    </citation>
    <scope>IDENTIFICATION</scope>
</reference>